<protein>
    <recommendedName>
        <fullName evidence="1">GAPS4b N-terminal domain-containing protein</fullName>
    </recommendedName>
</protein>
<dbReference type="RefSeq" id="WP_090297852.1">
    <property type="nucleotide sequence ID" value="NZ_FNKI01000003.1"/>
</dbReference>
<dbReference type="Proteomes" id="UP000199592">
    <property type="component" value="Unassembled WGS sequence"/>
</dbReference>
<accession>A0A1H2XSX5</accession>
<dbReference type="AlphaFoldDB" id="A0A1H2XSX5"/>
<feature type="domain" description="GAPS4b N-terminal" evidence="1">
    <location>
        <begin position="13"/>
        <end position="75"/>
    </location>
</feature>
<organism evidence="2 3">
    <name type="scientific">Flagellimonas zhangzhouensis</name>
    <dbReference type="NCBI Taxonomy" id="1073328"/>
    <lineage>
        <taxon>Bacteria</taxon>
        <taxon>Pseudomonadati</taxon>
        <taxon>Bacteroidota</taxon>
        <taxon>Flavobacteriia</taxon>
        <taxon>Flavobacteriales</taxon>
        <taxon>Flavobacteriaceae</taxon>
        <taxon>Flagellimonas</taxon>
    </lineage>
</organism>
<dbReference type="Pfam" id="PF26110">
    <property type="entry name" value="GAPS4b_N"/>
    <property type="match status" value="1"/>
</dbReference>
<keyword evidence="3" id="KW-1185">Reference proteome</keyword>
<gene>
    <name evidence="2" type="ORF">SAMN04487892_2806</name>
</gene>
<sequence>MEEDKRTFLPYGDSLRVLIAHSELSVSNHKSLLKNKGVFLGDYEKNTTVPTLMKLILDPSEFQELVEMQSSKEDNEKYRTLKLPWKKDVDLFEAIPKDFNINKIIKESTAYKPTFKVLGSPQFKKIDGNSNRVELEYIIERENNTKGWDERKTRHKGSLILEKTASDNIQLVLTKTHTAKETNELGENILKNLKSHFKDNGYVRNEDDFERIQFNHFLNENRIQFLFGFTDAFHGSMDFVKLTDLTVGPDLKEDPPKEIKDFLDGINKLRIQGEALQRHMLISKKEYHSKIVFSSLTIRYKFKLSEGNGSCVVEFVFSDYEDKQNEKAEFQFYIQSITLDKGYRQHANQQKIRKKLNKAIEGQKLFLYEKHKI</sequence>
<proteinExistence type="predicted"/>
<reference evidence="3" key="1">
    <citation type="submission" date="2016-10" db="EMBL/GenBank/DDBJ databases">
        <authorList>
            <person name="Varghese N."/>
            <person name="Submissions S."/>
        </authorList>
    </citation>
    <scope>NUCLEOTIDE SEQUENCE [LARGE SCALE GENOMIC DNA]</scope>
    <source>
        <strain evidence="3">DSM 25030</strain>
    </source>
</reference>
<evidence type="ECO:0000313" key="3">
    <source>
        <dbReference type="Proteomes" id="UP000199592"/>
    </source>
</evidence>
<evidence type="ECO:0000259" key="1">
    <source>
        <dbReference type="Pfam" id="PF26110"/>
    </source>
</evidence>
<dbReference type="InterPro" id="IPR058955">
    <property type="entry name" value="GAPS4b_N"/>
</dbReference>
<evidence type="ECO:0000313" key="2">
    <source>
        <dbReference type="EMBL" id="SDW95931.1"/>
    </source>
</evidence>
<dbReference type="EMBL" id="FNMY01000004">
    <property type="protein sequence ID" value="SDW95931.1"/>
    <property type="molecule type" value="Genomic_DNA"/>
</dbReference>
<dbReference type="OrthoDB" id="2680312at2"/>
<name>A0A1H2XSX5_9FLAO</name>